<keyword evidence="3" id="KW-1185">Reference proteome</keyword>
<reference evidence="2 3" key="1">
    <citation type="journal article" date="2009" name="Stand. Genomic Sci.">
        <title>Complete genome sequence of Pirellula staleyi type strain (ATCC 27377).</title>
        <authorList>
            <person name="Clum A."/>
            <person name="Tindall B.J."/>
            <person name="Sikorski J."/>
            <person name="Ivanova N."/>
            <person name="Mavrommatis K."/>
            <person name="Lucas S."/>
            <person name="Glavina del Rio T."/>
            <person name="Nolan M."/>
            <person name="Chen F."/>
            <person name="Tice H."/>
            <person name="Pitluck S."/>
            <person name="Cheng J.F."/>
            <person name="Chertkov O."/>
            <person name="Brettin T."/>
            <person name="Han C."/>
            <person name="Detter J.C."/>
            <person name="Kuske C."/>
            <person name="Bruce D."/>
            <person name="Goodwin L."/>
            <person name="Ovchinikova G."/>
            <person name="Pati A."/>
            <person name="Mikhailova N."/>
            <person name="Chen A."/>
            <person name="Palaniappan K."/>
            <person name="Land M."/>
            <person name="Hauser L."/>
            <person name="Chang Y.J."/>
            <person name="Jeffries C.D."/>
            <person name="Chain P."/>
            <person name="Rohde M."/>
            <person name="Goker M."/>
            <person name="Bristow J."/>
            <person name="Eisen J.A."/>
            <person name="Markowitz V."/>
            <person name="Hugenholtz P."/>
            <person name="Kyrpides N.C."/>
            <person name="Klenk H.P."/>
            <person name="Lapidus A."/>
        </authorList>
    </citation>
    <scope>NUCLEOTIDE SEQUENCE [LARGE SCALE GENOMIC DNA]</scope>
    <source>
        <strain evidence="3">ATCC 27377 / DSM 6068 / ICPB 4128</strain>
    </source>
</reference>
<keyword evidence="1" id="KW-0472">Membrane</keyword>
<organism evidence="2 3">
    <name type="scientific">Pirellula staleyi (strain ATCC 27377 / DSM 6068 / ICPB 4128)</name>
    <name type="common">Pirella staleyi</name>
    <dbReference type="NCBI Taxonomy" id="530564"/>
    <lineage>
        <taxon>Bacteria</taxon>
        <taxon>Pseudomonadati</taxon>
        <taxon>Planctomycetota</taxon>
        <taxon>Planctomycetia</taxon>
        <taxon>Pirellulales</taxon>
        <taxon>Pirellulaceae</taxon>
        <taxon>Pirellula</taxon>
    </lineage>
</organism>
<evidence type="ECO:0000313" key="2">
    <source>
        <dbReference type="EMBL" id="ADB15618.1"/>
    </source>
</evidence>
<evidence type="ECO:0000256" key="1">
    <source>
        <dbReference type="SAM" id="Phobius"/>
    </source>
</evidence>
<dbReference type="KEGG" id="psl:Psta_0933"/>
<sequence length="58" mass="6753">MDKVTRFEWHGNVWILTILTLLVITIPLAVIYFIINLLVIQTEVTSAEELSQSLLKRR</sequence>
<keyword evidence="1" id="KW-1133">Transmembrane helix</keyword>
<name>D2R7C2_PIRSD</name>
<keyword evidence="1" id="KW-0812">Transmembrane</keyword>
<dbReference type="HOGENOM" id="CLU_2975358_0_0_0"/>
<evidence type="ECO:0000313" key="3">
    <source>
        <dbReference type="Proteomes" id="UP000001887"/>
    </source>
</evidence>
<proteinExistence type="predicted"/>
<accession>D2R7C2</accession>
<dbReference type="AlphaFoldDB" id="D2R7C2"/>
<gene>
    <name evidence="2" type="ordered locus">Psta_0933</name>
</gene>
<dbReference type="Proteomes" id="UP000001887">
    <property type="component" value="Chromosome"/>
</dbReference>
<protein>
    <submittedName>
        <fullName evidence="2">Uncharacterized protein</fullName>
    </submittedName>
</protein>
<feature type="transmembrane region" description="Helical" evidence="1">
    <location>
        <begin position="12"/>
        <end position="35"/>
    </location>
</feature>
<dbReference type="EMBL" id="CP001848">
    <property type="protein sequence ID" value="ADB15618.1"/>
    <property type="molecule type" value="Genomic_DNA"/>
</dbReference>